<sequence length="60" mass="6013">MAVSSTPMDLTRAAHVGISVADLDVSNSVPFGVSQGLPVAKLRYATCASGSTTSVRCTGA</sequence>
<evidence type="ECO:0000313" key="2">
    <source>
        <dbReference type="Proteomes" id="UP001164439"/>
    </source>
</evidence>
<protein>
    <submittedName>
        <fullName evidence="1">Uncharacterized protein</fullName>
    </submittedName>
</protein>
<reference evidence="1" key="1">
    <citation type="submission" date="2022-12" db="EMBL/GenBank/DDBJ databases">
        <authorList>
            <person name="Ruckert C."/>
            <person name="Busche T."/>
            <person name="Kalinowski J."/>
            <person name="Wittmann C."/>
        </authorList>
    </citation>
    <scope>NUCLEOTIDE SEQUENCE</scope>
    <source>
        <strain evidence="1">DSM 40467</strain>
    </source>
</reference>
<proteinExistence type="predicted"/>
<dbReference type="EMBL" id="CP114413">
    <property type="protein sequence ID" value="WAZ19870.1"/>
    <property type="molecule type" value="Genomic_DNA"/>
</dbReference>
<keyword evidence="2" id="KW-1185">Reference proteome</keyword>
<accession>A0ABY7K7V0</accession>
<gene>
    <name evidence="1" type="ORF">STRCI_000952</name>
</gene>
<name>A0ABY7K7V0_9ACTN</name>
<dbReference type="Proteomes" id="UP001164439">
    <property type="component" value="Chromosome"/>
</dbReference>
<organism evidence="1 2">
    <name type="scientific">Streptomyces cinnabarinus</name>
    <dbReference type="NCBI Taxonomy" id="67287"/>
    <lineage>
        <taxon>Bacteria</taxon>
        <taxon>Bacillati</taxon>
        <taxon>Actinomycetota</taxon>
        <taxon>Actinomycetes</taxon>
        <taxon>Kitasatosporales</taxon>
        <taxon>Streptomycetaceae</taxon>
        <taxon>Streptomyces</taxon>
    </lineage>
</organism>
<dbReference type="RefSeq" id="WP_269657560.1">
    <property type="nucleotide sequence ID" value="NZ_CP114413.1"/>
</dbReference>
<evidence type="ECO:0000313" key="1">
    <source>
        <dbReference type="EMBL" id="WAZ19870.1"/>
    </source>
</evidence>